<dbReference type="Proteomes" id="UP000567922">
    <property type="component" value="Unassembled WGS sequence"/>
</dbReference>
<keyword evidence="3" id="KW-1185">Reference proteome</keyword>
<evidence type="ECO:0000313" key="3">
    <source>
        <dbReference type="Proteomes" id="UP000567922"/>
    </source>
</evidence>
<sequence length="56" mass="5773">MKKIITDKGVLAALAGMLPIVIATALVSGYAPVLTIIWIAWAAAFVTAVALAVRHA</sequence>
<keyword evidence="1" id="KW-0472">Membrane</keyword>
<comment type="caution">
    <text evidence="2">The sequence shown here is derived from an EMBL/GenBank/DDBJ whole genome shotgun (WGS) entry which is preliminary data.</text>
</comment>
<dbReference type="EMBL" id="JACHWS010000009">
    <property type="protein sequence ID" value="MBB3040164.1"/>
    <property type="molecule type" value="Genomic_DNA"/>
</dbReference>
<accession>A0A839RVW3</accession>
<keyword evidence="1" id="KW-0812">Transmembrane</keyword>
<proteinExistence type="predicted"/>
<dbReference type="RefSeq" id="WP_157095379.1">
    <property type="nucleotide sequence ID" value="NZ_BDDI01000022.1"/>
</dbReference>
<name>A0A839RVW3_9ACTN</name>
<keyword evidence="1" id="KW-1133">Transmembrane helix</keyword>
<gene>
    <name evidence="2" type="ORF">FHU29_004659</name>
</gene>
<reference evidence="2 3" key="1">
    <citation type="submission" date="2020-08" db="EMBL/GenBank/DDBJ databases">
        <title>Sequencing the genomes of 1000 actinobacteria strains.</title>
        <authorList>
            <person name="Klenk H.-P."/>
        </authorList>
    </citation>
    <scope>NUCLEOTIDE SEQUENCE [LARGE SCALE GENOMIC DNA]</scope>
    <source>
        <strain evidence="2 3">DSM 45258</strain>
    </source>
</reference>
<evidence type="ECO:0000313" key="2">
    <source>
        <dbReference type="EMBL" id="MBB3040164.1"/>
    </source>
</evidence>
<organism evidence="2 3">
    <name type="scientific">Hoyosella altamirensis</name>
    <dbReference type="NCBI Taxonomy" id="616997"/>
    <lineage>
        <taxon>Bacteria</taxon>
        <taxon>Bacillati</taxon>
        <taxon>Actinomycetota</taxon>
        <taxon>Actinomycetes</taxon>
        <taxon>Mycobacteriales</taxon>
        <taxon>Hoyosellaceae</taxon>
        <taxon>Hoyosella</taxon>
    </lineage>
</organism>
<protein>
    <submittedName>
        <fullName evidence="2">Di/tricarboxylate transporter</fullName>
    </submittedName>
</protein>
<dbReference type="AlphaFoldDB" id="A0A839RVW3"/>
<feature type="transmembrane region" description="Helical" evidence="1">
    <location>
        <begin position="33"/>
        <end position="53"/>
    </location>
</feature>
<evidence type="ECO:0000256" key="1">
    <source>
        <dbReference type="SAM" id="Phobius"/>
    </source>
</evidence>